<evidence type="ECO:0000256" key="10">
    <source>
        <dbReference type="ARBA" id="ARBA00023114"/>
    </source>
</evidence>
<proteinExistence type="inferred from homology"/>
<keyword evidence="10" id="KW-0626">Porin</keyword>
<evidence type="ECO:0000256" key="9">
    <source>
        <dbReference type="ARBA" id="ARBA00023065"/>
    </source>
</evidence>
<evidence type="ECO:0000256" key="4">
    <source>
        <dbReference type="ARBA" id="ARBA00022452"/>
    </source>
</evidence>
<evidence type="ECO:0000256" key="14">
    <source>
        <dbReference type="ARBA" id="ARBA00023288"/>
    </source>
</evidence>
<evidence type="ECO:0000256" key="1">
    <source>
        <dbReference type="ARBA" id="ARBA00004571"/>
    </source>
</evidence>
<feature type="domain" description="Soluble ligand binding" evidence="16">
    <location>
        <begin position="274"/>
        <end position="328"/>
    </location>
</feature>
<keyword evidence="12" id="KW-0564">Palmitate</keyword>
<keyword evidence="7" id="KW-0732">Signal</keyword>
<dbReference type="PANTHER" id="PTHR33619">
    <property type="entry name" value="POLYSACCHARIDE EXPORT PROTEIN GFCE-RELATED"/>
    <property type="match status" value="1"/>
</dbReference>
<keyword evidence="3" id="KW-0813">Transport</keyword>
<organism evidence="18 19">
    <name type="scientific">Candidatus Litorirhabdus singularis</name>
    <dbReference type="NCBI Taxonomy" id="2518993"/>
    <lineage>
        <taxon>Bacteria</taxon>
        <taxon>Pseudomonadati</taxon>
        <taxon>Pseudomonadota</taxon>
        <taxon>Gammaproteobacteria</taxon>
        <taxon>Cellvibrionales</taxon>
        <taxon>Halieaceae</taxon>
        <taxon>Candidatus Litorirhabdus</taxon>
    </lineage>
</organism>
<comment type="caution">
    <text evidence="18">The sequence shown here is derived from an EMBL/GenBank/DDBJ whole genome shotgun (WGS) entry which is preliminary data.</text>
</comment>
<dbReference type="Pfam" id="PF02563">
    <property type="entry name" value="Poly_export"/>
    <property type="match status" value="1"/>
</dbReference>
<keyword evidence="6" id="KW-0812">Transmembrane</keyword>
<name>A0ABT3TE60_9GAMM</name>
<dbReference type="Pfam" id="PF22461">
    <property type="entry name" value="SLBB_2"/>
    <property type="match status" value="1"/>
</dbReference>
<evidence type="ECO:0000313" key="18">
    <source>
        <dbReference type="EMBL" id="MCX2980592.1"/>
    </source>
</evidence>
<feature type="domain" description="Soluble ligand binding" evidence="16">
    <location>
        <begin position="366"/>
        <end position="391"/>
    </location>
</feature>
<dbReference type="Proteomes" id="UP001143362">
    <property type="component" value="Unassembled WGS sequence"/>
</dbReference>
<reference evidence="18" key="1">
    <citation type="submission" date="2019-02" db="EMBL/GenBank/DDBJ databases">
        <authorList>
            <person name="Li S.-H."/>
        </authorList>
    </citation>
    <scope>NUCLEOTIDE SEQUENCE</scope>
    <source>
        <strain evidence="18">IMCC14734</strain>
    </source>
</reference>
<dbReference type="InterPro" id="IPR003715">
    <property type="entry name" value="Poly_export_N"/>
</dbReference>
<keyword evidence="19" id="KW-1185">Reference proteome</keyword>
<dbReference type="Pfam" id="PF10531">
    <property type="entry name" value="SLBB"/>
    <property type="match status" value="4"/>
</dbReference>
<keyword evidence="5" id="KW-0762">Sugar transport</keyword>
<evidence type="ECO:0000313" key="19">
    <source>
        <dbReference type="Proteomes" id="UP001143362"/>
    </source>
</evidence>
<protein>
    <submittedName>
        <fullName evidence="18">Polysialic acid transporter</fullName>
    </submittedName>
</protein>
<dbReference type="Gene3D" id="3.10.560.10">
    <property type="entry name" value="Outer membrane lipoprotein wza domain like"/>
    <property type="match status" value="7"/>
</dbReference>
<dbReference type="InterPro" id="IPR054765">
    <property type="entry name" value="SLBB_dom"/>
</dbReference>
<evidence type="ECO:0000256" key="2">
    <source>
        <dbReference type="ARBA" id="ARBA00009450"/>
    </source>
</evidence>
<evidence type="ECO:0000259" key="16">
    <source>
        <dbReference type="Pfam" id="PF10531"/>
    </source>
</evidence>
<accession>A0ABT3TE60</accession>
<dbReference type="EMBL" id="SHNN01000001">
    <property type="protein sequence ID" value="MCX2980592.1"/>
    <property type="molecule type" value="Genomic_DNA"/>
</dbReference>
<feature type="domain" description="Polysaccharide export protein N-terminal" evidence="15">
    <location>
        <begin position="111"/>
        <end position="182"/>
    </location>
</feature>
<keyword evidence="13" id="KW-0998">Cell outer membrane</keyword>
<dbReference type="InterPro" id="IPR019554">
    <property type="entry name" value="Soluble_ligand-bd"/>
</dbReference>
<evidence type="ECO:0000256" key="8">
    <source>
        <dbReference type="ARBA" id="ARBA00023047"/>
    </source>
</evidence>
<evidence type="ECO:0000256" key="3">
    <source>
        <dbReference type="ARBA" id="ARBA00022448"/>
    </source>
</evidence>
<evidence type="ECO:0000256" key="5">
    <source>
        <dbReference type="ARBA" id="ARBA00022597"/>
    </source>
</evidence>
<keyword evidence="9" id="KW-0406">Ion transport</keyword>
<keyword evidence="11" id="KW-0472">Membrane</keyword>
<comment type="subcellular location">
    <subcellularLocation>
        <location evidence="1">Cell outer membrane</location>
        <topology evidence="1">Multi-pass membrane protein</topology>
    </subcellularLocation>
</comment>
<comment type="similarity">
    <text evidence="2">Belongs to the BexD/CtrA/VexA family.</text>
</comment>
<feature type="domain" description="Soluble ligand binding" evidence="16">
    <location>
        <begin position="590"/>
        <end position="634"/>
    </location>
</feature>
<keyword evidence="14" id="KW-0449">Lipoprotein</keyword>
<sequence length="953" mass="104712">MTSVQTFGVNDAYLPFIESLQTVQQRAYAQAAPSGQDDPLTDLTQPPAAATNILTDTEDSRLEQMADEKSGPLSLQDKQQDQVLHSDLEQFGYDIFGRVPSTYAPLAGIPVPLNYQIGPGDSIIVQLFGKRNVEYKLVVTRDGNILVPEYGPVQLAGLTFDEAEELITSGFESRVIGVKAVVTMGQLRTVQIRLAGDVMQPGVYIVSGLSTTIDALLATGGIRHTGSLRNIELIRNGKRIAKLDFYNLLLRGRMDQEVFLTHNDTIFVPPIGPIVYVGGEVQRPAIYELSGEQTVEQVIAMSGGLLPTASLTHSHIERIQSGGTRTLIDFSAKSGVAGEKAILNTKVYTGDLLRVLSLEDELSDVVLLSGHVKRPGGYQFRSGMRVSDIVTGADELQPGADLDFLLIKRENPRTLRTEAMYVDLVAALTTPGGKDDIRLQSRDQLIVFKLDQNREDELANIVRELDVQATDYRPARVVEARGAVRYNGRLPLQEGARLLNVMALAGGLKPGADMFYGVIARTRHPSRSIDAITFNIAAAITNPESPANLAIEPGDRLYFFDDKGSRSELLNDEIDLLRQQASYGADEQLVTIQGEVMHSGTYPLTRGMRASDLLCAAQGLTRKAYGLGAELSRVQRYTDDDNAIEHLNLDSGTLLGLCDLTRRMSTTEINPSDSDADLVHYTDDQLNPFLKPMDQLTFTEKSGWVERATVTLIGEVERPGVYAINRGESLCEVMQRAEGLTPQAYIFGAEFTRGSVREMQQETLDELHGQLDELMIELSLSQGFNKTEKAPSEWAGKQDYLKAISQLEKATANGRMVIDLERALTCSAKHNIALEDGDILTVPHTPDYVQVAGQVYVPTSHLYDEDRKISDYVDMSGGHTTLGRLKHTYVIQANGEVMNYKGSRNSSRMARKSVMPGAKIYVPLDVDRMNGTEKAQTWVDTLVRSAILAGIVL</sequence>
<dbReference type="PANTHER" id="PTHR33619:SF3">
    <property type="entry name" value="POLYSACCHARIDE EXPORT PROTEIN GFCE-RELATED"/>
    <property type="match status" value="1"/>
</dbReference>
<feature type="domain" description="Soluble ligand binding" evidence="16">
    <location>
        <begin position="710"/>
        <end position="745"/>
    </location>
</feature>
<keyword evidence="4" id="KW-1134">Transmembrane beta strand</keyword>
<evidence type="ECO:0000259" key="17">
    <source>
        <dbReference type="Pfam" id="PF22461"/>
    </source>
</evidence>
<evidence type="ECO:0000256" key="7">
    <source>
        <dbReference type="ARBA" id="ARBA00022729"/>
    </source>
</evidence>
<evidence type="ECO:0000256" key="11">
    <source>
        <dbReference type="ARBA" id="ARBA00023136"/>
    </source>
</evidence>
<evidence type="ECO:0000256" key="6">
    <source>
        <dbReference type="ARBA" id="ARBA00022692"/>
    </source>
</evidence>
<dbReference type="InterPro" id="IPR049712">
    <property type="entry name" value="Poly_export"/>
</dbReference>
<feature type="domain" description="SLBB" evidence="17">
    <location>
        <begin position="194"/>
        <end position="268"/>
    </location>
</feature>
<evidence type="ECO:0000259" key="15">
    <source>
        <dbReference type="Pfam" id="PF02563"/>
    </source>
</evidence>
<evidence type="ECO:0000256" key="13">
    <source>
        <dbReference type="ARBA" id="ARBA00023237"/>
    </source>
</evidence>
<evidence type="ECO:0000256" key="12">
    <source>
        <dbReference type="ARBA" id="ARBA00023139"/>
    </source>
</evidence>
<gene>
    <name evidence="18" type="ORF">EYC98_06850</name>
</gene>
<keyword evidence="8" id="KW-0625">Polysaccharide transport</keyword>